<sequence length="343" mass="38852">MCPPLASGGRSGFFPRAAWSDVCFPAISPLPASARERGAAHQRREMKATRFYSQPWDINQCMEHRSGSPHPPERNGGGWNLLHQPPQRFWGGGRKQSPSWAGMQSFHPWCLLGGETQTTRDKTKRPRGEKRNQMFFPSLPLAVRNPAQRNRCSHPHQRWKKHPQGIRDAGERDDWSFQSPPWVSLSADLANCKLMTFPVGIYKAMRSVSEGIRRISLANNELKSITSRFVTTFSQLTELNLAGNYLHRLPEEITSLLHLRAIDLSRNRFRRFPEPLATVPALETIDLEENEIAEVPTDKLASMALLRSLNLRANPVGPEVRLLVRPLVPFELLLSPEEPLPKA</sequence>
<dbReference type="InterPro" id="IPR001611">
    <property type="entry name" value="Leu-rich_rpt"/>
</dbReference>
<dbReference type="Ensembl" id="ENSFALT00000028023.1">
    <property type="protein sequence ID" value="ENSFALP00000029836.1"/>
    <property type="gene ID" value="ENSFALG00000012614.2"/>
</dbReference>
<keyword evidence="6" id="KW-1185">Reference proteome</keyword>
<dbReference type="Proteomes" id="UP000016665">
    <property type="component" value="Chromosome 6"/>
</dbReference>
<evidence type="ECO:0000256" key="2">
    <source>
        <dbReference type="ARBA" id="ARBA00022737"/>
    </source>
</evidence>
<dbReference type="GeneTree" id="ENSGT00730000111199"/>
<feature type="region of interest" description="Disordered" evidence="4">
    <location>
        <begin position="147"/>
        <end position="172"/>
    </location>
</feature>
<gene>
    <name evidence="5" type="primary">LRRC20</name>
</gene>
<evidence type="ECO:0000256" key="4">
    <source>
        <dbReference type="SAM" id="MobiDB-lite"/>
    </source>
</evidence>
<reference evidence="5 6" key="1">
    <citation type="journal article" date="2012" name="Nature">
        <title>The genomic landscape of species divergence in Ficedula flycatchers.</title>
        <authorList>
            <person name="Ellegren H."/>
            <person name="Smeds L."/>
            <person name="Burri R."/>
            <person name="Olason P.I."/>
            <person name="Backstrom N."/>
            <person name="Kawakami T."/>
            <person name="Kunstner A."/>
            <person name="Makinen H."/>
            <person name="Nadachowska-Brzyska K."/>
            <person name="Qvarnstrom A."/>
            <person name="Uebbing S."/>
            <person name="Wolf J.B."/>
        </authorList>
    </citation>
    <scope>NUCLEOTIDE SEQUENCE [LARGE SCALE GENOMIC DNA]</scope>
</reference>
<dbReference type="AlphaFoldDB" id="A0A803W4D0"/>
<keyword evidence="2" id="KW-0677">Repeat</keyword>
<evidence type="ECO:0000313" key="6">
    <source>
        <dbReference type="Proteomes" id="UP000016665"/>
    </source>
</evidence>
<dbReference type="Gene3D" id="3.80.10.10">
    <property type="entry name" value="Ribonuclease Inhibitor"/>
    <property type="match status" value="1"/>
</dbReference>
<accession>A0A803W4D0</accession>
<dbReference type="PROSITE" id="PS51450">
    <property type="entry name" value="LRR"/>
    <property type="match status" value="1"/>
</dbReference>
<dbReference type="InterPro" id="IPR032675">
    <property type="entry name" value="LRR_dom_sf"/>
</dbReference>
<evidence type="ECO:0000313" key="5">
    <source>
        <dbReference type="Ensembl" id="ENSFALP00000029836.1"/>
    </source>
</evidence>
<dbReference type="SUPFAM" id="SSF52058">
    <property type="entry name" value="L domain-like"/>
    <property type="match status" value="1"/>
</dbReference>
<dbReference type="PANTHER" id="PTHR48051:SF54">
    <property type="entry name" value="LEUCINE-RICH REPEAT-CONTAINING PROTEIN"/>
    <property type="match status" value="1"/>
</dbReference>
<feature type="region of interest" description="Disordered" evidence="4">
    <location>
        <begin position="112"/>
        <end position="135"/>
    </location>
</feature>
<dbReference type="PANTHER" id="PTHR48051">
    <property type="match status" value="1"/>
</dbReference>
<dbReference type="GO" id="GO:0005737">
    <property type="term" value="C:cytoplasm"/>
    <property type="evidence" value="ECO:0007669"/>
    <property type="project" value="TreeGrafter"/>
</dbReference>
<name>A0A803W4D0_FICAL</name>
<evidence type="ECO:0000256" key="3">
    <source>
        <dbReference type="ARBA" id="ARBA00023907"/>
    </source>
</evidence>
<keyword evidence="1" id="KW-0433">Leucine-rich repeat</keyword>
<dbReference type="Pfam" id="PF13855">
    <property type="entry name" value="LRR_8"/>
    <property type="match status" value="1"/>
</dbReference>
<proteinExistence type="predicted"/>
<dbReference type="InterPro" id="IPR050216">
    <property type="entry name" value="LRR_domain-containing"/>
</dbReference>
<evidence type="ECO:0000256" key="1">
    <source>
        <dbReference type="ARBA" id="ARBA00022614"/>
    </source>
</evidence>
<reference evidence="5" key="3">
    <citation type="submission" date="2025-09" db="UniProtKB">
        <authorList>
            <consortium name="Ensembl"/>
        </authorList>
    </citation>
    <scope>IDENTIFICATION</scope>
</reference>
<feature type="compositionally biased region" description="Basic residues" evidence="4">
    <location>
        <begin position="151"/>
        <end position="164"/>
    </location>
</feature>
<reference evidence="5" key="2">
    <citation type="submission" date="2025-08" db="UniProtKB">
        <authorList>
            <consortium name="Ensembl"/>
        </authorList>
    </citation>
    <scope>IDENTIFICATION</scope>
</reference>
<protein>
    <recommendedName>
        <fullName evidence="3">Leucine-rich repeat protein SHOC-2</fullName>
    </recommendedName>
</protein>
<organism evidence="5 6">
    <name type="scientific">Ficedula albicollis</name>
    <name type="common">Collared flycatcher</name>
    <name type="synonym">Muscicapa albicollis</name>
    <dbReference type="NCBI Taxonomy" id="59894"/>
    <lineage>
        <taxon>Eukaryota</taxon>
        <taxon>Metazoa</taxon>
        <taxon>Chordata</taxon>
        <taxon>Craniata</taxon>
        <taxon>Vertebrata</taxon>
        <taxon>Euteleostomi</taxon>
        <taxon>Archelosauria</taxon>
        <taxon>Archosauria</taxon>
        <taxon>Dinosauria</taxon>
        <taxon>Saurischia</taxon>
        <taxon>Theropoda</taxon>
        <taxon>Coelurosauria</taxon>
        <taxon>Aves</taxon>
        <taxon>Neognathae</taxon>
        <taxon>Neoaves</taxon>
        <taxon>Telluraves</taxon>
        <taxon>Australaves</taxon>
        <taxon>Passeriformes</taxon>
        <taxon>Muscicapidae</taxon>
        <taxon>Ficedula</taxon>
    </lineage>
</organism>